<gene>
    <name evidence="9" type="ORF">K4G66_08875</name>
</gene>
<evidence type="ECO:0000256" key="6">
    <source>
        <dbReference type="ARBA" id="ARBA00023277"/>
    </source>
</evidence>
<organism evidence="9">
    <name type="scientific">Roseihalotalea indica</name>
    <dbReference type="NCBI Taxonomy" id="2867963"/>
    <lineage>
        <taxon>Bacteria</taxon>
        <taxon>Pseudomonadati</taxon>
        <taxon>Bacteroidota</taxon>
        <taxon>Cytophagia</taxon>
        <taxon>Cytophagales</taxon>
        <taxon>Catalimonadaceae</taxon>
        <taxon>Roseihalotalea</taxon>
    </lineage>
</organism>
<dbReference type="InterPro" id="IPR010737">
    <property type="entry name" value="4-carb_acid_sugar_kinase_N"/>
</dbReference>
<comment type="similarity">
    <text evidence="1">Belongs to the four-carbon acid sugar kinase family.</text>
</comment>
<dbReference type="EMBL" id="CP120682">
    <property type="protein sequence ID" value="WKN38815.1"/>
    <property type="molecule type" value="Genomic_DNA"/>
</dbReference>
<keyword evidence="5" id="KW-0067">ATP-binding</keyword>
<evidence type="ECO:0000256" key="5">
    <source>
        <dbReference type="ARBA" id="ARBA00022840"/>
    </source>
</evidence>
<proteinExistence type="inferred from homology"/>
<evidence type="ECO:0000259" key="7">
    <source>
        <dbReference type="Pfam" id="PF07005"/>
    </source>
</evidence>
<name>A0AA49JHT6_9BACT</name>
<reference evidence="9" key="2">
    <citation type="journal article" date="2024" name="Antonie Van Leeuwenhoek">
        <title>Roseihalotalea indica gen. nov., sp. nov., a halophilic Bacteroidetes from mesopelagic Southwest Indian Ocean with higher carbohydrate metabolic potential.</title>
        <authorList>
            <person name="Chen B."/>
            <person name="Zhang M."/>
            <person name="Lin D."/>
            <person name="Ye J."/>
            <person name="Tang K."/>
        </authorList>
    </citation>
    <scope>NUCLEOTIDE SEQUENCE</scope>
    <source>
        <strain evidence="9">TK19036</strain>
    </source>
</reference>
<sequence>MSLHPSLTNDHPIFLSFYGDDFTGSTDVMEALALNGIPTALFLEPPTPEEIQAFRLKNTVSGPQKTLAAVGVAGISRSLSPQEMNAHLPPIFDQLSQIDSTFFHYKVCSTFDSSPQVGSIGHAIDLAYPYFPSDYIPLLVGAPSLNRFCVFGNLFARVDEITYRIDRHPTMSRHPVTPMHESDLRLHLAKQTNRPVQLMDLFALESDETAQNAKLKSLLSHAGEYLLFDTYHDQHLLAVGRILWERRKEARQLLVGSSGTEYALCQYLQQQNLLEKPPAPVSAGEAQPVIVMAGSCSPTTGQQLQWAIRKGFADIRIRSEALVHPEERDTEMQRVEALALTALSEGKHIALYTAQGPDDPSIAKTNERKQTLGLEQTSTSALLASAQGKILKSLLEQTQVQRVVSAGGDTSGYIARELGIYALETLMPIAPGVPLCTAHAHHPRFDGLQIAMKGGQNGKTNYFESIVQGRDIS</sequence>
<dbReference type="InterPro" id="IPR037051">
    <property type="entry name" value="4-carb_acid_sugar_kinase_N_sf"/>
</dbReference>
<evidence type="ECO:0000256" key="3">
    <source>
        <dbReference type="ARBA" id="ARBA00022741"/>
    </source>
</evidence>
<evidence type="ECO:0000313" key="9">
    <source>
        <dbReference type="EMBL" id="WKN38815.1"/>
    </source>
</evidence>
<feature type="domain" description="Four-carbon acid sugar kinase N-terminal" evidence="7">
    <location>
        <begin position="16"/>
        <end position="264"/>
    </location>
</feature>
<dbReference type="Pfam" id="PF17042">
    <property type="entry name" value="NBD_C"/>
    <property type="match status" value="1"/>
</dbReference>
<evidence type="ECO:0000256" key="1">
    <source>
        <dbReference type="ARBA" id="ARBA00005715"/>
    </source>
</evidence>
<dbReference type="Gene3D" id="3.40.980.20">
    <property type="entry name" value="Four-carbon acid sugar kinase, nucleotide binding domain"/>
    <property type="match status" value="1"/>
</dbReference>
<dbReference type="GO" id="GO:0005524">
    <property type="term" value="F:ATP binding"/>
    <property type="evidence" value="ECO:0007669"/>
    <property type="project" value="UniProtKB-KW"/>
</dbReference>
<keyword evidence="6" id="KW-0119">Carbohydrate metabolism</keyword>
<dbReference type="Gene3D" id="3.40.50.10840">
    <property type="entry name" value="Putative sugar-binding, N-terminal domain"/>
    <property type="match status" value="1"/>
</dbReference>
<keyword evidence="2" id="KW-0808">Transferase</keyword>
<dbReference type="SUPFAM" id="SSF142764">
    <property type="entry name" value="YgbK-like"/>
    <property type="match status" value="1"/>
</dbReference>
<keyword evidence="4 9" id="KW-0418">Kinase</keyword>
<keyword evidence="3" id="KW-0547">Nucleotide-binding</keyword>
<dbReference type="GO" id="GO:0016301">
    <property type="term" value="F:kinase activity"/>
    <property type="evidence" value="ECO:0007669"/>
    <property type="project" value="UniProtKB-KW"/>
</dbReference>
<evidence type="ECO:0000259" key="8">
    <source>
        <dbReference type="Pfam" id="PF17042"/>
    </source>
</evidence>
<dbReference type="Pfam" id="PF07005">
    <property type="entry name" value="SBD_N"/>
    <property type="match status" value="1"/>
</dbReference>
<protein>
    <submittedName>
        <fullName evidence="9">Four-carbon acid sugar kinase family protein</fullName>
    </submittedName>
</protein>
<dbReference type="InterPro" id="IPR031475">
    <property type="entry name" value="NBD_C"/>
</dbReference>
<feature type="domain" description="Four-carbon acid sugar kinase nucleotide binding" evidence="8">
    <location>
        <begin position="291"/>
        <end position="463"/>
    </location>
</feature>
<dbReference type="InterPro" id="IPR042213">
    <property type="entry name" value="NBD_C_sf"/>
</dbReference>
<evidence type="ECO:0000256" key="4">
    <source>
        <dbReference type="ARBA" id="ARBA00022777"/>
    </source>
</evidence>
<evidence type="ECO:0000256" key="2">
    <source>
        <dbReference type="ARBA" id="ARBA00022679"/>
    </source>
</evidence>
<reference evidence="9" key="1">
    <citation type="journal article" date="2023" name="Comput. Struct. Biotechnol. J.">
        <title>Discovery of a novel marine Bacteroidetes with a rich repertoire of carbohydrate-active enzymes.</title>
        <authorList>
            <person name="Chen B."/>
            <person name="Liu G."/>
            <person name="Chen Q."/>
            <person name="Wang H."/>
            <person name="Liu L."/>
            <person name="Tang K."/>
        </authorList>
    </citation>
    <scope>NUCLEOTIDE SEQUENCE</scope>
    <source>
        <strain evidence="9">TK19036</strain>
    </source>
</reference>
<dbReference type="AlphaFoldDB" id="A0AA49JHT6"/>
<accession>A0AA49JHT6</accession>